<dbReference type="SMART" id="SM01004">
    <property type="entry name" value="ALAD"/>
    <property type="match status" value="1"/>
</dbReference>
<dbReference type="STRING" id="2162.BRM9_1415"/>
<evidence type="ECO:0000256" key="13">
    <source>
        <dbReference type="PIRSR" id="PIRSR001415-5"/>
    </source>
</evidence>
<comment type="pathway">
    <text evidence="1">Porphyrin-containing compound metabolism; protoporphyrin-IX biosynthesis; coproporphyrinogen-III from 5-aminolevulinate: step 1/4.</text>
</comment>
<feature type="active site" description="Schiff-base intermediate with substrate" evidence="11">
    <location>
        <position position="249"/>
    </location>
</feature>
<protein>
    <recommendedName>
        <fullName evidence="4 14">Delta-aminolevulinic acid dehydratase</fullName>
        <ecNumber evidence="3 14">4.2.1.24</ecNumber>
    </recommendedName>
</protein>
<evidence type="ECO:0000256" key="5">
    <source>
        <dbReference type="ARBA" id="ARBA00022833"/>
    </source>
</evidence>
<dbReference type="PANTHER" id="PTHR11458">
    <property type="entry name" value="DELTA-AMINOLEVULINIC ACID DEHYDRATASE"/>
    <property type="match status" value="1"/>
</dbReference>
<evidence type="ECO:0000256" key="8">
    <source>
        <dbReference type="ARBA" id="ARBA00023239"/>
    </source>
</evidence>
<dbReference type="RefSeq" id="WP_048085269.1">
    <property type="nucleotide sequence ID" value="NZ_CP006933.1"/>
</dbReference>
<dbReference type="CDD" id="cd00384">
    <property type="entry name" value="ALAD_PBGS"/>
    <property type="match status" value="1"/>
</dbReference>
<evidence type="ECO:0000256" key="4">
    <source>
        <dbReference type="ARBA" id="ARBA00020771"/>
    </source>
</evidence>
<evidence type="ECO:0000313" key="16">
    <source>
        <dbReference type="EMBL" id="AIS32229.1"/>
    </source>
</evidence>
<feature type="active site" description="Schiff-base intermediate with substrate" evidence="11">
    <location>
        <position position="196"/>
    </location>
</feature>
<reference evidence="16 17" key="1">
    <citation type="submission" date="2013-12" db="EMBL/GenBank/DDBJ databases">
        <title>The complete genome sequence of Methanobacterium sp. BRM9.</title>
        <authorList>
            <consortium name="Pastoral Greenhouse Gas Research Consortium"/>
            <person name="Kelly W.J."/>
            <person name="Leahy S.C."/>
            <person name="Perry R."/>
            <person name="Li D."/>
            <person name="Altermann E."/>
            <person name="Lambie S.C."/>
            <person name="Attwood G.T."/>
        </authorList>
    </citation>
    <scope>NUCLEOTIDE SEQUENCE [LARGE SCALE GENOMIC DNA]</scope>
    <source>
        <strain evidence="16 17">BRM9</strain>
    </source>
</reference>
<dbReference type="NCBIfam" id="NF006762">
    <property type="entry name" value="PRK09283.1"/>
    <property type="match status" value="1"/>
</dbReference>
<accession>A0A089ZVD2</accession>
<evidence type="ECO:0000313" key="17">
    <source>
        <dbReference type="Proteomes" id="UP000029661"/>
    </source>
</evidence>
<dbReference type="PIRSF" id="PIRSF001415">
    <property type="entry name" value="Porphbilin_synth"/>
    <property type="match status" value="1"/>
</dbReference>
<dbReference type="KEGG" id="mfc:BRM9_1415"/>
<comment type="similarity">
    <text evidence="2 15">Belongs to the ALAD family.</text>
</comment>
<keyword evidence="7" id="KW-0350">Heme biosynthesis</keyword>
<dbReference type="FunFam" id="3.20.20.70:FF:000019">
    <property type="entry name" value="Delta-aminolevulinic acid dehydratase"/>
    <property type="match status" value="1"/>
</dbReference>
<sequence>MNFPTRRMRRLRKTPQIRKILSETTLQAEDFIYPLFIKEELEEGAGEHIDTMPGQYRYSLEDAIDEAKRLEKLGLESVLLFGMPEEKDELGTSAYSDEGIVQQAVHRLKKETDLVVITDVCLCQYTTHGHCGIVENGKILNDESLRLLAKTALSHAEAGADIVAPSDMMDGRVGVIREMLDDGGFQDTLIMSYAAKYASSFYAPFRDAVCSSPSFGDRKTHQMSPANVEEALLEVELDLDEGADIIMVKPAMAYLDVIQRVKEEFRMPTAAYQVSGEYSMLRAGIEAQYLTNEAIYESLLSIKRAGADLIISHFTPDFLEGKLDTIC</sequence>
<dbReference type="GeneID" id="24792577"/>
<dbReference type="GO" id="GO:0008270">
    <property type="term" value="F:zinc ion binding"/>
    <property type="evidence" value="ECO:0007669"/>
    <property type="project" value="TreeGrafter"/>
</dbReference>
<dbReference type="SUPFAM" id="SSF51569">
    <property type="entry name" value="Aldolase"/>
    <property type="match status" value="1"/>
</dbReference>
<feature type="binding site" evidence="12">
    <location>
        <position position="131"/>
    </location>
    <ligand>
        <name>Zn(2+)</name>
        <dbReference type="ChEBI" id="CHEBI:29105"/>
        <note>catalytic</note>
    </ligand>
</feature>
<feature type="binding site" evidence="12">
    <location>
        <position position="123"/>
    </location>
    <ligand>
        <name>Zn(2+)</name>
        <dbReference type="ChEBI" id="CHEBI:29105"/>
        <note>catalytic</note>
    </ligand>
</feature>
<comment type="subunit">
    <text evidence="14">Homooctamer.</text>
</comment>
<evidence type="ECO:0000256" key="15">
    <source>
        <dbReference type="RuleBase" id="RU004161"/>
    </source>
</evidence>
<dbReference type="UniPathway" id="UPA00251">
    <property type="reaction ID" value="UER00318"/>
</dbReference>
<evidence type="ECO:0000256" key="7">
    <source>
        <dbReference type="ARBA" id="ARBA00023133"/>
    </source>
</evidence>
<dbReference type="Proteomes" id="UP000029661">
    <property type="component" value="Chromosome"/>
</dbReference>
<dbReference type="EC" id="4.2.1.24" evidence="3 14"/>
<evidence type="ECO:0000256" key="11">
    <source>
        <dbReference type="PIRSR" id="PIRSR001415-1"/>
    </source>
</evidence>
<dbReference type="GO" id="GO:0004655">
    <property type="term" value="F:porphobilinogen synthase activity"/>
    <property type="evidence" value="ECO:0007669"/>
    <property type="project" value="UniProtKB-EC"/>
</dbReference>
<evidence type="ECO:0000256" key="2">
    <source>
        <dbReference type="ARBA" id="ARBA00008055"/>
    </source>
</evidence>
<dbReference type="Pfam" id="PF00490">
    <property type="entry name" value="ALAD"/>
    <property type="match status" value="1"/>
</dbReference>
<evidence type="ECO:0000256" key="10">
    <source>
        <dbReference type="ARBA" id="ARBA00047651"/>
    </source>
</evidence>
<organism evidence="16 17">
    <name type="scientific">Methanobacterium formicicum</name>
    <dbReference type="NCBI Taxonomy" id="2162"/>
    <lineage>
        <taxon>Archaea</taxon>
        <taxon>Methanobacteriati</taxon>
        <taxon>Methanobacteriota</taxon>
        <taxon>Methanomada group</taxon>
        <taxon>Methanobacteria</taxon>
        <taxon>Methanobacteriales</taxon>
        <taxon>Methanobacteriaceae</taxon>
        <taxon>Methanobacterium</taxon>
    </lineage>
</organism>
<dbReference type="GO" id="GO:0006782">
    <property type="term" value="P:protoporphyrinogen IX biosynthetic process"/>
    <property type="evidence" value="ECO:0007669"/>
    <property type="project" value="UniProtKB-UniPathway"/>
</dbReference>
<feature type="binding site" evidence="12">
    <location>
        <position position="121"/>
    </location>
    <ligand>
        <name>Zn(2+)</name>
        <dbReference type="ChEBI" id="CHEBI:29105"/>
        <note>catalytic</note>
    </ligand>
</feature>
<evidence type="ECO:0000256" key="3">
    <source>
        <dbReference type="ARBA" id="ARBA00012053"/>
    </source>
</evidence>
<dbReference type="PANTHER" id="PTHR11458:SF0">
    <property type="entry name" value="DELTA-AMINOLEVULINIC ACID DEHYDRATASE"/>
    <property type="match status" value="1"/>
</dbReference>
<feature type="binding site" evidence="13">
    <location>
        <position position="234"/>
    </location>
    <ligand>
        <name>Mg(2+)</name>
        <dbReference type="ChEBI" id="CHEBI:18420"/>
    </ligand>
</feature>
<keyword evidence="12" id="KW-0479">Metal-binding</keyword>
<proteinExistence type="inferred from homology"/>
<evidence type="ECO:0000256" key="6">
    <source>
        <dbReference type="ARBA" id="ARBA00022842"/>
    </source>
</evidence>
<evidence type="ECO:0000256" key="9">
    <source>
        <dbReference type="ARBA" id="ARBA00023244"/>
    </source>
</evidence>
<comment type="catalytic activity">
    <reaction evidence="10 14">
        <text>2 5-aminolevulinate = porphobilinogen + 2 H2O + H(+)</text>
        <dbReference type="Rhea" id="RHEA:24064"/>
        <dbReference type="ChEBI" id="CHEBI:15377"/>
        <dbReference type="ChEBI" id="CHEBI:15378"/>
        <dbReference type="ChEBI" id="CHEBI:58126"/>
        <dbReference type="ChEBI" id="CHEBI:356416"/>
        <dbReference type="EC" id="4.2.1.24"/>
    </reaction>
</comment>
<dbReference type="PRINTS" id="PR00144">
    <property type="entry name" value="DALDHYDRTASE"/>
</dbReference>
<gene>
    <name evidence="16" type="primary">hemB</name>
    <name evidence="16" type="ORF">BRM9_1415</name>
</gene>
<keyword evidence="5 12" id="KW-0862">Zinc</keyword>
<keyword evidence="9 14" id="KW-0627">Porphyrin biosynthesis</keyword>
<dbReference type="InterPro" id="IPR001731">
    <property type="entry name" value="ALAD"/>
</dbReference>
<dbReference type="InterPro" id="IPR013785">
    <property type="entry name" value="Aldolase_TIM"/>
</dbReference>
<name>A0A089ZVD2_METFO</name>
<dbReference type="InterPro" id="IPR030656">
    <property type="entry name" value="ALAD_AS"/>
</dbReference>
<evidence type="ECO:0000256" key="12">
    <source>
        <dbReference type="PIRSR" id="PIRSR001415-3"/>
    </source>
</evidence>
<keyword evidence="8 14" id="KW-0456">Lyase</keyword>
<dbReference type="GO" id="GO:0005829">
    <property type="term" value="C:cytosol"/>
    <property type="evidence" value="ECO:0007669"/>
    <property type="project" value="TreeGrafter"/>
</dbReference>
<dbReference type="AlphaFoldDB" id="A0A089ZVD2"/>
<dbReference type="Gene3D" id="3.20.20.70">
    <property type="entry name" value="Aldolase class I"/>
    <property type="match status" value="1"/>
</dbReference>
<evidence type="ECO:0000256" key="14">
    <source>
        <dbReference type="RuleBase" id="RU000515"/>
    </source>
</evidence>
<dbReference type="PROSITE" id="PS00169">
    <property type="entry name" value="D_ALA_DEHYDRATASE"/>
    <property type="match status" value="1"/>
</dbReference>
<dbReference type="OrthoDB" id="8493at2157"/>
<keyword evidence="6 13" id="KW-0460">Magnesium</keyword>
<dbReference type="EMBL" id="CP006933">
    <property type="protein sequence ID" value="AIS32229.1"/>
    <property type="molecule type" value="Genomic_DNA"/>
</dbReference>
<evidence type="ECO:0000256" key="1">
    <source>
        <dbReference type="ARBA" id="ARBA00004694"/>
    </source>
</evidence>